<dbReference type="EMBL" id="CADEAL010000247">
    <property type="protein sequence ID" value="CAB1417134.1"/>
    <property type="molecule type" value="Genomic_DNA"/>
</dbReference>
<evidence type="ECO:0000256" key="1">
    <source>
        <dbReference type="SAM" id="MobiDB-lite"/>
    </source>
</evidence>
<feature type="region of interest" description="Disordered" evidence="1">
    <location>
        <begin position="16"/>
        <end position="49"/>
    </location>
</feature>
<dbReference type="Proteomes" id="UP001153269">
    <property type="component" value="Unassembled WGS sequence"/>
</dbReference>
<sequence>MTLMCHVLASVSAMAGGRSRRVDTAPGDEEGAGHNKPFSHSQGFDEVLSTTEGERPQLCLCISSTLLKLLTGSACSQSDDLPCCARITSTSATFANDDKSLFDQRQRSDGARNLRKDGSLLIRVNDLARPT</sequence>
<comment type="caution">
    <text evidence="2">The sequence shown here is derived from an EMBL/GenBank/DDBJ whole genome shotgun (WGS) entry which is preliminary data.</text>
</comment>
<proteinExistence type="predicted"/>
<name>A0A9N7TS48_PLEPL</name>
<reference evidence="2" key="1">
    <citation type="submission" date="2020-03" db="EMBL/GenBank/DDBJ databases">
        <authorList>
            <person name="Weist P."/>
        </authorList>
    </citation>
    <scope>NUCLEOTIDE SEQUENCE</scope>
</reference>
<dbReference type="AlphaFoldDB" id="A0A9N7TS48"/>
<accession>A0A9N7TS48</accession>
<organism evidence="2 3">
    <name type="scientific">Pleuronectes platessa</name>
    <name type="common">European plaice</name>
    <dbReference type="NCBI Taxonomy" id="8262"/>
    <lineage>
        <taxon>Eukaryota</taxon>
        <taxon>Metazoa</taxon>
        <taxon>Chordata</taxon>
        <taxon>Craniata</taxon>
        <taxon>Vertebrata</taxon>
        <taxon>Euteleostomi</taxon>
        <taxon>Actinopterygii</taxon>
        <taxon>Neopterygii</taxon>
        <taxon>Teleostei</taxon>
        <taxon>Neoteleostei</taxon>
        <taxon>Acanthomorphata</taxon>
        <taxon>Carangaria</taxon>
        <taxon>Pleuronectiformes</taxon>
        <taxon>Pleuronectoidei</taxon>
        <taxon>Pleuronectidae</taxon>
        <taxon>Pleuronectes</taxon>
    </lineage>
</organism>
<keyword evidence="3" id="KW-1185">Reference proteome</keyword>
<gene>
    <name evidence="2" type="ORF">PLEPLA_LOCUS4935</name>
</gene>
<evidence type="ECO:0000313" key="2">
    <source>
        <dbReference type="EMBL" id="CAB1417134.1"/>
    </source>
</evidence>
<evidence type="ECO:0000313" key="3">
    <source>
        <dbReference type="Proteomes" id="UP001153269"/>
    </source>
</evidence>
<protein>
    <submittedName>
        <fullName evidence="2">Uncharacterized protein</fullName>
    </submittedName>
</protein>